<sequence length="130" mass="14037">MTTPASPNDHFLIDLAALSDLLPRVGRWRLTPEKWVSVKSALADLDVAYDRGDANGISDALDLLIVFEDGMRVPRSGLGGRRDPAARSVPQMAVPGGAEVSELVAALREKTDTALRTADDRPDNKEADRT</sequence>
<evidence type="ECO:0000313" key="3">
    <source>
        <dbReference type="Proteomes" id="UP000249419"/>
    </source>
</evidence>
<dbReference type="EMBL" id="PYAG01000005">
    <property type="protein sequence ID" value="RAO37445.1"/>
    <property type="molecule type" value="Genomic_DNA"/>
</dbReference>
<proteinExistence type="predicted"/>
<dbReference type="AlphaFoldDB" id="A0A328NSV2"/>
<feature type="region of interest" description="Disordered" evidence="1">
    <location>
        <begin position="111"/>
        <end position="130"/>
    </location>
</feature>
<organism evidence="2 3">
    <name type="scientific">Micromonospora saelicesensis</name>
    <dbReference type="NCBI Taxonomy" id="285676"/>
    <lineage>
        <taxon>Bacteria</taxon>
        <taxon>Bacillati</taxon>
        <taxon>Actinomycetota</taxon>
        <taxon>Actinomycetes</taxon>
        <taxon>Micromonosporales</taxon>
        <taxon>Micromonosporaceae</taxon>
        <taxon>Micromonospora</taxon>
    </lineage>
</organism>
<name>A0A328NSV2_9ACTN</name>
<gene>
    <name evidence="2" type="ORF">PSN13_01427</name>
</gene>
<evidence type="ECO:0000313" key="2">
    <source>
        <dbReference type="EMBL" id="RAO37445.1"/>
    </source>
</evidence>
<dbReference type="Proteomes" id="UP000249419">
    <property type="component" value="Unassembled WGS sequence"/>
</dbReference>
<comment type="caution">
    <text evidence="2">The sequence shown here is derived from an EMBL/GenBank/DDBJ whole genome shotgun (WGS) entry which is preliminary data.</text>
</comment>
<accession>A0A328NSV2</accession>
<dbReference type="RefSeq" id="WP_146766132.1">
    <property type="nucleotide sequence ID" value="NZ_PYAG01000005.1"/>
</dbReference>
<reference evidence="2 3" key="1">
    <citation type="submission" date="2018-03" db="EMBL/GenBank/DDBJ databases">
        <title>Defining the species Micromonospora saelicesensis and Micromonospora noduli under the framework of genomics.</title>
        <authorList>
            <person name="Riesco R."/>
            <person name="Trujillo M.E."/>
        </authorList>
    </citation>
    <scope>NUCLEOTIDE SEQUENCE [LARGE SCALE GENOMIC DNA]</scope>
    <source>
        <strain evidence="2 3">PSN13</strain>
    </source>
</reference>
<protein>
    <submittedName>
        <fullName evidence="2">Uncharacterized protein</fullName>
    </submittedName>
</protein>
<evidence type="ECO:0000256" key="1">
    <source>
        <dbReference type="SAM" id="MobiDB-lite"/>
    </source>
</evidence>